<dbReference type="Pfam" id="PF01934">
    <property type="entry name" value="HepT-like"/>
    <property type="match status" value="1"/>
</dbReference>
<evidence type="ECO:0000256" key="4">
    <source>
        <dbReference type="ARBA" id="ARBA00022801"/>
    </source>
</evidence>
<keyword evidence="4" id="KW-0378">Hydrolase</keyword>
<dbReference type="STRING" id="693661.Arcve_0575"/>
<dbReference type="NCBIfam" id="NF047751">
    <property type="entry name" value="HepT_toxin"/>
    <property type="match status" value="1"/>
</dbReference>
<evidence type="ECO:0000313" key="7">
    <source>
        <dbReference type="Proteomes" id="UP000008136"/>
    </source>
</evidence>
<keyword evidence="3" id="KW-0540">Nuclease</keyword>
<dbReference type="HOGENOM" id="CLU_152343_0_0_2"/>
<evidence type="ECO:0000256" key="2">
    <source>
        <dbReference type="ARBA" id="ARBA00022649"/>
    </source>
</evidence>
<dbReference type="InterPro" id="IPR037038">
    <property type="entry name" value="HepT-like_sf"/>
</dbReference>
<evidence type="ECO:0000256" key="5">
    <source>
        <dbReference type="ARBA" id="ARBA00024207"/>
    </source>
</evidence>
<dbReference type="KEGG" id="ave:Arcve_0575"/>
<dbReference type="InterPro" id="IPR052379">
    <property type="entry name" value="Type_VII_TA_RNase"/>
</dbReference>
<sequence>MRRKRYSEKLEWVEKETIFMSELAEHAMEDEVSRRAVLYSLQTAIEAVMDIVAMLVKDVGLEVEDDYTNISKLVDERIINEEEGDTLRRFNGLRNAIAHHYNHLDLSRVEEALDFVDELYRIAVKLVKTAESFVE</sequence>
<dbReference type="eggNOG" id="arCOG02109">
    <property type="taxonomic scope" value="Archaea"/>
</dbReference>
<organism evidence="6 7">
    <name type="scientific">Archaeoglobus veneficus (strain DSM 11195 / SNP6)</name>
    <dbReference type="NCBI Taxonomy" id="693661"/>
    <lineage>
        <taxon>Archaea</taxon>
        <taxon>Methanobacteriati</taxon>
        <taxon>Methanobacteriota</taxon>
        <taxon>Archaeoglobi</taxon>
        <taxon>Archaeoglobales</taxon>
        <taxon>Archaeoglobaceae</taxon>
        <taxon>Archaeoglobus</taxon>
    </lineage>
</organism>
<keyword evidence="2" id="KW-1277">Toxin-antitoxin system</keyword>
<name>F2KQN5_ARCVS</name>
<comment type="similarity">
    <text evidence="5">Belongs to the HepT RNase toxin family.</text>
</comment>
<dbReference type="GO" id="GO:0004540">
    <property type="term" value="F:RNA nuclease activity"/>
    <property type="evidence" value="ECO:0007669"/>
    <property type="project" value="InterPro"/>
</dbReference>
<dbReference type="GeneID" id="10393671"/>
<dbReference type="OrthoDB" id="105549at2157"/>
<accession>F2KQN5</accession>
<evidence type="ECO:0000256" key="3">
    <source>
        <dbReference type="ARBA" id="ARBA00022722"/>
    </source>
</evidence>
<keyword evidence="1" id="KW-0597">Phosphoprotein</keyword>
<evidence type="ECO:0000313" key="6">
    <source>
        <dbReference type="EMBL" id="AEA46597.1"/>
    </source>
</evidence>
<dbReference type="GO" id="GO:0110001">
    <property type="term" value="C:toxin-antitoxin complex"/>
    <property type="evidence" value="ECO:0007669"/>
    <property type="project" value="InterPro"/>
</dbReference>
<dbReference type="PANTHER" id="PTHR33397">
    <property type="entry name" value="UPF0331 PROTEIN YUTE"/>
    <property type="match status" value="1"/>
</dbReference>
<dbReference type="RefSeq" id="WP_013683271.1">
    <property type="nucleotide sequence ID" value="NC_015320.1"/>
</dbReference>
<dbReference type="Gene3D" id="1.20.120.580">
    <property type="entry name" value="bsu32300-like"/>
    <property type="match status" value="1"/>
</dbReference>
<dbReference type="PANTHER" id="PTHR33397:SF5">
    <property type="entry name" value="RNASE YUTE-RELATED"/>
    <property type="match status" value="1"/>
</dbReference>
<protein>
    <recommendedName>
        <fullName evidence="8">DUF86 domain-containing protein</fullName>
    </recommendedName>
</protein>
<evidence type="ECO:0000256" key="1">
    <source>
        <dbReference type="ARBA" id="ARBA00022553"/>
    </source>
</evidence>
<dbReference type="GO" id="GO:0016787">
    <property type="term" value="F:hydrolase activity"/>
    <property type="evidence" value="ECO:0007669"/>
    <property type="project" value="UniProtKB-KW"/>
</dbReference>
<dbReference type="AlphaFoldDB" id="F2KQN5"/>
<dbReference type="Proteomes" id="UP000008136">
    <property type="component" value="Chromosome"/>
</dbReference>
<evidence type="ECO:0008006" key="8">
    <source>
        <dbReference type="Google" id="ProtNLM"/>
    </source>
</evidence>
<proteinExistence type="inferred from homology"/>
<reference evidence="6 7" key="1">
    <citation type="submission" date="2011-03" db="EMBL/GenBank/DDBJ databases">
        <title>The complete genome of Archaeoglobus veneficus SNP6.</title>
        <authorList>
            <consortium name="US DOE Joint Genome Institute (JGI-PGF)"/>
            <person name="Lucas S."/>
            <person name="Copeland A."/>
            <person name="Lapidus A."/>
            <person name="Bruce D."/>
            <person name="Goodwin L."/>
            <person name="Pitluck S."/>
            <person name="Kyrpides N."/>
            <person name="Mavromatis K."/>
            <person name="Pagani I."/>
            <person name="Ivanova N."/>
            <person name="Mikhailova N."/>
            <person name="Lu M."/>
            <person name="Detter J.C."/>
            <person name="Tapia R."/>
            <person name="Han C."/>
            <person name="Land M."/>
            <person name="Hauser L."/>
            <person name="Markowitz V."/>
            <person name="Cheng J.-F."/>
            <person name="Hugenholtz P."/>
            <person name="Woyke T."/>
            <person name="Wu D."/>
            <person name="Spring S."/>
            <person name="Brambilla E."/>
            <person name="Klenk H.-P."/>
            <person name="Eisen J.A."/>
        </authorList>
    </citation>
    <scope>NUCLEOTIDE SEQUENCE [LARGE SCALE GENOMIC DNA]</scope>
    <source>
        <strain>SNP6</strain>
    </source>
</reference>
<keyword evidence="7" id="KW-1185">Reference proteome</keyword>
<dbReference type="InterPro" id="IPR008201">
    <property type="entry name" value="HepT-like"/>
</dbReference>
<dbReference type="EMBL" id="CP002588">
    <property type="protein sequence ID" value="AEA46597.1"/>
    <property type="molecule type" value="Genomic_DNA"/>
</dbReference>
<gene>
    <name evidence="6" type="ordered locus">Arcve_0575</name>
</gene>